<evidence type="ECO:0000256" key="1">
    <source>
        <dbReference type="SAM" id="MobiDB-lite"/>
    </source>
</evidence>
<protein>
    <submittedName>
        <fullName evidence="3">Uncharacterized protein</fullName>
    </submittedName>
</protein>
<keyword evidence="2" id="KW-0732">Signal</keyword>
<evidence type="ECO:0000313" key="3">
    <source>
        <dbReference type="EMBL" id="KAK5060926.1"/>
    </source>
</evidence>
<evidence type="ECO:0000256" key="2">
    <source>
        <dbReference type="SAM" id="SignalP"/>
    </source>
</evidence>
<dbReference type="Proteomes" id="UP001345691">
    <property type="component" value="Unassembled WGS sequence"/>
</dbReference>
<organism evidence="3 4">
    <name type="scientific">Exophiala sideris</name>
    <dbReference type="NCBI Taxonomy" id="1016849"/>
    <lineage>
        <taxon>Eukaryota</taxon>
        <taxon>Fungi</taxon>
        <taxon>Dikarya</taxon>
        <taxon>Ascomycota</taxon>
        <taxon>Pezizomycotina</taxon>
        <taxon>Eurotiomycetes</taxon>
        <taxon>Chaetothyriomycetidae</taxon>
        <taxon>Chaetothyriales</taxon>
        <taxon>Herpotrichiellaceae</taxon>
        <taxon>Exophiala</taxon>
    </lineage>
</organism>
<gene>
    <name evidence="3" type="ORF">LTR69_005525</name>
</gene>
<feature type="signal peptide" evidence="2">
    <location>
        <begin position="1"/>
        <end position="16"/>
    </location>
</feature>
<feature type="chain" id="PRO_5046581490" evidence="2">
    <location>
        <begin position="17"/>
        <end position="377"/>
    </location>
</feature>
<feature type="region of interest" description="Disordered" evidence="1">
    <location>
        <begin position="258"/>
        <end position="278"/>
    </location>
</feature>
<comment type="caution">
    <text evidence="3">The sequence shown here is derived from an EMBL/GenBank/DDBJ whole genome shotgun (WGS) entry which is preliminary data.</text>
</comment>
<reference evidence="3 4" key="1">
    <citation type="submission" date="2023-08" db="EMBL/GenBank/DDBJ databases">
        <title>Black Yeasts Isolated from many extreme environments.</title>
        <authorList>
            <person name="Coleine C."/>
            <person name="Stajich J.E."/>
            <person name="Selbmann L."/>
        </authorList>
    </citation>
    <scope>NUCLEOTIDE SEQUENCE [LARGE SCALE GENOMIC DNA]</scope>
    <source>
        <strain evidence="3 4">CCFEE 6328</strain>
    </source>
</reference>
<keyword evidence="4" id="KW-1185">Reference proteome</keyword>
<accession>A0ABR0JE98</accession>
<sequence>MVFFLLFSTELGVSLSYHWGLDIYEACQTCVRAHELRTCDGETIVTFKLCDEHAATDEKTCDMTMLNEIRHLVHPLYSTVPNPKVSRKDLQKNIKITTIEPTRPRTRRSVNPEPEALPYPTIQYGHATGCIKSDAPDVVIKSATAVKAMDDYAKIRLDNINALLDAGVEFVDVDAGLDFSKSRSSSSSSDRDIDLAAIFAQAAQQEATELMLAEKKRLEECLATSSLTKGLYFKRCNGEYRNALDDVLDMRGERERDLANTNGPIKEASSAGSVPECDSASASRAVNTATTDYGYALHPDTTTLPSIFSRKNALEGDAEDATEMSSTFFPQPETFKFTTDILKGREDMVRSGAVDDADLCCTCWTFHRQEKRAKGRD</sequence>
<evidence type="ECO:0000313" key="4">
    <source>
        <dbReference type="Proteomes" id="UP001345691"/>
    </source>
</evidence>
<proteinExistence type="predicted"/>
<name>A0ABR0JE98_9EURO</name>
<dbReference type="EMBL" id="JAVRRF010000010">
    <property type="protein sequence ID" value="KAK5060926.1"/>
    <property type="molecule type" value="Genomic_DNA"/>
</dbReference>